<keyword evidence="1" id="KW-0677">Repeat</keyword>
<feature type="compositionally biased region" description="Gly residues" evidence="4">
    <location>
        <begin position="1650"/>
        <end position="1660"/>
    </location>
</feature>
<feature type="compositionally biased region" description="Low complexity" evidence="4">
    <location>
        <begin position="450"/>
        <end position="462"/>
    </location>
</feature>
<feature type="compositionally biased region" description="Low complexity" evidence="4">
    <location>
        <begin position="1015"/>
        <end position="1028"/>
    </location>
</feature>
<dbReference type="Pfam" id="PF00415">
    <property type="entry name" value="RCC1"/>
    <property type="match status" value="3"/>
</dbReference>
<feature type="region of interest" description="Disordered" evidence="4">
    <location>
        <begin position="1307"/>
        <end position="1376"/>
    </location>
</feature>
<dbReference type="Gene3D" id="2.130.10.30">
    <property type="entry name" value="Regulator of chromosome condensation 1/beta-lactamase-inhibitor protein II"/>
    <property type="match status" value="3"/>
</dbReference>
<evidence type="ECO:0000259" key="5">
    <source>
        <dbReference type="PROSITE" id="PS51514"/>
    </source>
</evidence>
<dbReference type="PRINTS" id="PR00633">
    <property type="entry name" value="RCCNDNSATION"/>
</dbReference>
<dbReference type="InterPro" id="IPR000408">
    <property type="entry name" value="Reg_chr_condens"/>
</dbReference>
<feature type="repeat" description="RCC1" evidence="2">
    <location>
        <begin position="487"/>
        <end position="556"/>
    </location>
</feature>
<sequence length="1660" mass="167302">MDTASLGGLCYLAGQVVSECDVGHGSPRGSKRPLEEALTALRKGALLLKHGRHGKPKVHFFRVCGADTQLKWRSASGSVKQVKLRNVSEVVAGQATEVFRRYPLREGAGSFSLRYRAEDGTSRTLDLTATDEQQFELWFTGLRVVAARLQALGTPVAALPPSGPGGLSPAELARCVGIRMQEASGPVCVPVPERTPCDLLAWGSAQRAPPVSMSLRSVMGVVEDCWQHRSLPGLAPGGGHLDVYRAAVGRKHAALVTATGAVYCWGEGRGGKLGLGHDQDQAQPLRIRHGLQGQCAVAVACGDDCTAALTDGGELFMWGRLHVDSRPQLVPLQVRGDLRGRKVVQVSCGPFHCAAVSSDGQLFTWGEGFGGKLGHGDQANRAHPSLVHALAGRQVLEVACGVWHSAAIVSEPEGSPYAPLALAAAAHHSPLKAESSAEGASAGGGGEGAGAPPASPAHLPAAAHHHRNNSTSSAFSEASVFHDGVSGALYTWGAVSESVAFGASEKRDSNKGCLGHGDGDLYRGQLLPTRVGGALEARQVRHVAAGSHLTVAVTTGGRVFQMGATGASGPARHCPWEGATLPELVRGALQGYFVDELCCGMHHAAATGRPLDRKLGRPADHAPRAAFAWGRGSEGQLGVKGFDDSTAPVLVEGLKGRHVLQVACGGSNSLAVCEHDVRRWEPDSKEEAEAASRALYALASEPRQARGQGQGQGEGEAAAAGGPAGRSDSRRASERASMGIVRRSFSMIGTRSQSISGGSGGGGGGGGAIGGPPDLARLSSGSGRSVHSLGGASAAGSARGGGVAAAHHPSFTQTYSFMAAHGPRSSLQHQQAHAAALPQPPKLQRMRSDRTTGSAVSAGTAGTAMQRIVSIGSPVKSAAHSHSGGSHAARRSTYAGGFGGPGGGAGMVSARSFTAGMGGYGGYAGGGAPSDMSSLSSWQHRPLSEDGVGGVENEADSGGGGALAGGNRRVSSADLAAALDDMRSGSSSLALQEELAEKNRIIDRLQRTLDKMQRQQQQQAAQQAQQAQQGGGPSTAPRAASAAADAEKQLREAVRASAGAFREAQLGGGSPPQQQRSEGSSGGRPRVASAQCASPAASAGAGAAEEQHAELAAMEALLAKKEAHLEGQQAQLAAWAAELQRREVALAWQQAALVGAGGRPVGVTWAPAPGGSPTSAGAVPEPIPSESPTLSGRALAPAPAAAALPRAAPPAAAPAAPPRALAAAAAAPASLAAHPVAASSTGSASGTQPGSPAAADEWTEEFEEGVFLTFTSEAGAKKLRRIRFNRSLFSATSAKQWYEVNKHRLAQPTGTPRVAGGAPTPPAPAAAAAAADGTGTAGGSRPGTPLALPAGPPPPVQGPEEGRGQKGQAANGAAHLAASEAEAQAVAGLLHYRQTSRNLSFDARELAAFNERLQQALAPPSQQQHAGQGGGGGGAAAGLPLPHRPASRLSKPPLAGLAAGSEAAGSGQASPFAAAATPRRQEPGEAAGGAAAASPLLSPSPGLGGEASREWKSAHSSPFTADSSHAASREASVTPGEQGGIRRGSYSASGGSSPIRAGSRSGSPLSKHHSVASSSLAKQLSSSVSELAKYTPRAVAAGDPQPQQATGAGVSERSASGGSQATASPDAASDGKRSPSGFSAKMSRIRRSLTGGGGGSGKKA</sequence>
<feature type="region of interest" description="Disordered" evidence="4">
    <location>
        <begin position="1010"/>
        <end position="1050"/>
    </location>
</feature>
<gene>
    <name evidence="6" type="ORF">CHLNCDRAFT_136724</name>
</gene>
<dbReference type="Proteomes" id="UP000008141">
    <property type="component" value="Unassembled WGS sequence"/>
</dbReference>
<keyword evidence="3" id="KW-0175">Coiled coil</keyword>
<feature type="region of interest" description="Disordered" evidence="4">
    <location>
        <begin position="929"/>
        <end position="967"/>
    </location>
</feature>
<feature type="compositionally biased region" description="Low complexity" evidence="4">
    <location>
        <begin position="1308"/>
        <end position="1318"/>
    </location>
</feature>
<dbReference type="InterPro" id="IPR013591">
    <property type="entry name" value="Brevis_radix_dom"/>
</dbReference>
<dbReference type="Pfam" id="PF08381">
    <property type="entry name" value="BRX"/>
    <property type="match status" value="1"/>
</dbReference>
<feature type="region of interest" description="Disordered" evidence="4">
    <location>
        <begin position="1167"/>
        <end position="1197"/>
    </location>
</feature>
<dbReference type="PROSITE" id="PS00626">
    <property type="entry name" value="RCC1_2"/>
    <property type="match status" value="1"/>
</dbReference>
<dbReference type="RefSeq" id="XP_005845562.1">
    <property type="nucleotide sequence ID" value="XM_005845500.1"/>
</dbReference>
<feature type="compositionally biased region" description="Low complexity" evidence="4">
    <location>
        <begin position="1417"/>
        <end position="1426"/>
    </location>
</feature>
<dbReference type="InterPro" id="IPR011993">
    <property type="entry name" value="PH-like_dom_sf"/>
</dbReference>
<dbReference type="Gene3D" id="2.30.29.30">
    <property type="entry name" value="Pleckstrin-homology domain (PH domain)/Phosphotyrosine-binding domain (PTB)"/>
    <property type="match status" value="1"/>
</dbReference>
<feature type="compositionally biased region" description="Gly residues" evidence="4">
    <location>
        <begin position="757"/>
        <end position="770"/>
    </location>
</feature>
<dbReference type="OMA" id="DDAISHP"/>
<feature type="coiled-coil region" evidence="3">
    <location>
        <begin position="1104"/>
        <end position="1131"/>
    </location>
</feature>
<feature type="region of interest" description="Disordered" evidence="4">
    <location>
        <begin position="1417"/>
        <end position="1660"/>
    </location>
</feature>
<feature type="repeat" description="RCC1" evidence="2">
    <location>
        <begin position="624"/>
        <end position="675"/>
    </location>
</feature>
<dbReference type="CDD" id="cd13365">
    <property type="entry name" value="PH_PLC_plant-like"/>
    <property type="match status" value="1"/>
</dbReference>
<dbReference type="STRING" id="554065.E1ZKY0"/>
<evidence type="ECO:0000256" key="3">
    <source>
        <dbReference type="SAM" id="Coils"/>
    </source>
</evidence>
<feature type="repeat" description="RCC1" evidence="2">
    <location>
        <begin position="313"/>
        <end position="359"/>
    </location>
</feature>
<feature type="region of interest" description="Disordered" evidence="4">
    <location>
        <begin position="1062"/>
        <end position="1104"/>
    </location>
</feature>
<protein>
    <recommendedName>
        <fullName evidence="5">BRX domain-containing protein</fullName>
    </recommendedName>
</protein>
<dbReference type="FunCoup" id="E1ZKY0">
    <property type="interactions" value="703"/>
</dbReference>
<dbReference type="GeneID" id="17353018"/>
<feature type="region of interest" description="Disordered" evidence="4">
    <location>
        <begin position="432"/>
        <end position="471"/>
    </location>
</feature>
<feature type="compositionally biased region" description="Low complexity" evidence="4">
    <location>
        <begin position="851"/>
        <end position="860"/>
    </location>
</feature>
<dbReference type="InterPro" id="IPR009091">
    <property type="entry name" value="RCC1/BLIP-II"/>
</dbReference>
<evidence type="ECO:0000256" key="4">
    <source>
        <dbReference type="SAM" id="MobiDB-lite"/>
    </source>
</evidence>
<dbReference type="PROSITE" id="PS51514">
    <property type="entry name" value="BRX"/>
    <property type="match status" value="1"/>
</dbReference>
<dbReference type="PANTHER" id="PTHR22870">
    <property type="entry name" value="REGULATOR OF CHROMOSOME CONDENSATION"/>
    <property type="match status" value="1"/>
</dbReference>
<feature type="compositionally biased region" description="Polar residues" evidence="4">
    <location>
        <begin position="1613"/>
        <end position="1623"/>
    </location>
</feature>
<organism evidence="7">
    <name type="scientific">Chlorella variabilis</name>
    <name type="common">Green alga</name>
    <dbReference type="NCBI Taxonomy" id="554065"/>
    <lineage>
        <taxon>Eukaryota</taxon>
        <taxon>Viridiplantae</taxon>
        <taxon>Chlorophyta</taxon>
        <taxon>core chlorophytes</taxon>
        <taxon>Trebouxiophyceae</taxon>
        <taxon>Chlorellales</taxon>
        <taxon>Chlorellaceae</taxon>
        <taxon>Chlorella clade</taxon>
        <taxon>Chlorella</taxon>
    </lineage>
</organism>
<evidence type="ECO:0000256" key="2">
    <source>
        <dbReference type="PROSITE-ProRule" id="PRU00235"/>
    </source>
</evidence>
<dbReference type="eggNOG" id="ENOG502QT6C">
    <property type="taxonomic scope" value="Eukaryota"/>
</dbReference>
<feature type="compositionally biased region" description="Low complexity" evidence="4">
    <location>
        <begin position="1088"/>
        <end position="1104"/>
    </location>
</feature>
<dbReference type="EMBL" id="GL433851">
    <property type="protein sequence ID" value="EFN53460.1"/>
    <property type="molecule type" value="Genomic_DNA"/>
</dbReference>
<keyword evidence="7" id="KW-1185">Reference proteome</keyword>
<proteinExistence type="predicted"/>
<dbReference type="InParanoid" id="E1ZKY0"/>
<feature type="compositionally biased region" description="Low complexity" evidence="4">
    <location>
        <begin position="1571"/>
        <end position="1585"/>
    </location>
</feature>
<evidence type="ECO:0000313" key="6">
    <source>
        <dbReference type="EMBL" id="EFN53460.1"/>
    </source>
</evidence>
<feature type="repeat" description="RCC1" evidence="2">
    <location>
        <begin position="260"/>
        <end position="312"/>
    </location>
</feature>
<dbReference type="PROSITE" id="PS50012">
    <property type="entry name" value="RCC1_3"/>
    <property type="match status" value="5"/>
</dbReference>
<evidence type="ECO:0000313" key="7">
    <source>
        <dbReference type="Proteomes" id="UP000008141"/>
    </source>
</evidence>
<feature type="compositionally biased region" description="Low complexity" evidence="4">
    <location>
        <begin position="1484"/>
        <end position="1501"/>
    </location>
</feature>
<feature type="region of interest" description="Disordered" evidence="4">
    <location>
        <begin position="821"/>
        <end position="860"/>
    </location>
</feature>
<name>E1ZKY0_CHLVA</name>
<feature type="compositionally biased region" description="Low complexity" evidence="4">
    <location>
        <begin position="1455"/>
        <end position="1470"/>
    </location>
</feature>
<dbReference type="KEGG" id="cvr:CHLNCDRAFT_136724"/>
<dbReference type="SUPFAM" id="SSF50985">
    <property type="entry name" value="RCC1/BLIP-II"/>
    <property type="match status" value="2"/>
</dbReference>
<feature type="compositionally biased region" description="Gly residues" evidence="4">
    <location>
        <begin position="1427"/>
        <end position="1436"/>
    </location>
</feature>
<reference evidence="6 7" key="1">
    <citation type="journal article" date="2010" name="Plant Cell">
        <title>The Chlorella variabilis NC64A genome reveals adaptation to photosymbiosis, coevolution with viruses, and cryptic sex.</title>
        <authorList>
            <person name="Blanc G."/>
            <person name="Duncan G."/>
            <person name="Agarkova I."/>
            <person name="Borodovsky M."/>
            <person name="Gurnon J."/>
            <person name="Kuo A."/>
            <person name="Lindquist E."/>
            <person name="Lucas S."/>
            <person name="Pangilinan J."/>
            <person name="Polle J."/>
            <person name="Salamov A."/>
            <person name="Terry A."/>
            <person name="Yamada T."/>
            <person name="Dunigan D.D."/>
            <person name="Grigoriev I.V."/>
            <person name="Claverie J.M."/>
            <person name="Van Etten J.L."/>
        </authorList>
    </citation>
    <scope>NUCLEOTIDE SEQUENCE [LARGE SCALE GENOMIC DNA]</scope>
    <source>
        <strain evidence="6 7">NC64A</strain>
    </source>
</reference>
<feature type="compositionally biased region" description="Low complexity" evidence="4">
    <location>
        <begin position="1325"/>
        <end position="1334"/>
    </location>
</feature>
<dbReference type="InterPro" id="IPR051210">
    <property type="entry name" value="Ub_ligase/GEF_domain"/>
</dbReference>
<evidence type="ECO:0000256" key="1">
    <source>
        <dbReference type="ARBA" id="ARBA00022737"/>
    </source>
</evidence>
<dbReference type="OrthoDB" id="5981550at2759"/>
<accession>E1ZKY0</accession>
<feature type="compositionally biased region" description="Polar residues" evidence="4">
    <location>
        <begin position="1514"/>
        <end position="1526"/>
    </location>
</feature>
<feature type="domain" description="BRX" evidence="5">
    <location>
        <begin position="1256"/>
        <end position="1310"/>
    </location>
</feature>
<dbReference type="PANTHER" id="PTHR22870:SF360">
    <property type="entry name" value="ULTRAVIOLET-B RECEPTOR UVR8"/>
    <property type="match status" value="1"/>
</dbReference>
<dbReference type="SUPFAM" id="SSF50729">
    <property type="entry name" value="PH domain-like"/>
    <property type="match status" value="1"/>
</dbReference>
<feature type="repeat" description="RCC1" evidence="2">
    <location>
        <begin position="360"/>
        <end position="411"/>
    </location>
</feature>
<feature type="region of interest" description="Disordered" evidence="4">
    <location>
        <begin position="702"/>
        <end position="805"/>
    </location>
</feature>
<feature type="compositionally biased region" description="Low complexity" evidence="4">
    <location>
        <begin position="827"/>
        <end position="837"/>
    </location>
</feature>
<feature type="compositionally biased region" description="Low complexity" evidence="4">
    <location>
        <begin position="1543"/>
        <end position="1553"/>
    </location>
</feature>